<dbReference type="EMBL" id="JAHWXI010000004">
    <property type="protein sequence ID" value="MDN4463909.1"/>
    <property type="molecule type" value="Genomic_DNA"/>
</dbReference>
<evidence type="ECO:0000313" key="1">
    <source>
        <dbReference type="EMBL" id="MDN4463909.1"/>
    </source>
</evidence>
<dbReference type="RefSeq" id="WP_301133031.1">
    <property type="nucleotide sequence ID" value="NZ_BAAAUQ010000019.1"/>
</dbReference>
<sequence>MLPEKRRAGRRERKWRRYLRGVEAIVGPMEPWQHTTLRRWWEEWA</sequence>
<reference evidence="1" key="1">
    <citation type="submission" date="2021-06" db="EMBL/GenBank/DDBJ databases">
        <title>Genome-based taxonomic framework of Microbacterium strains isolated from marine environment, the description of four new species and reclassification of four preexisting species.</title>
        <authorList>
            <person name="Lee S.D."/>
            <person name="Kim S.-M."/>
            <person name="Byeon Y.-S."/>
            <person name="Yang H.L."/>
            <person name="Kim I.S."/>
        </authorList>
    </citation>
    <scope>NUCLEOTIDE SEQUENCE</scope>
    <source>
        <strain evidence="1">KACC 20510</strain>
    </source>
</reference>
<gene>
    <name evidence="1" type="ORF">KZC48_05790</name>
</gene>
<protein>
    <submittedName>
        <fullName evidence="1">Uncharacterized protein</fullName>
    </submittedName>
</protein>
<evidence type="ECO:0000313" key="2">
    <source>
        <dbReference type="Proteomes" id="UP001172731"/>
    </source>
</evidence>
<keyword evidence="2" id="KW-1185">Reference proteome</keyword>
<proteinExistence type="predicted"/>
<dbReference type="Proteomes" id="UP001172731">
    <property type="component" value="Unassembled WGS sequence"/>
</dbReference>
<accession>A0ABT8FRK8</accession>
<comment type="caution">
    <text evidence="1">The sequence shown here is derived from an EMBL/GenBank/DDBJ whole genome shotgun (WGS) entry which is preliminary data.</text>
</comment>
<name>A0ABT8FRK8_9MICO</name>
<organism evidence="1 2">
    <name type="scientific">Microbacterium aurantiacum</name>
    <dbReference type="NCBI Taxonomy" id="162393"/>
    <lineage>
        <taxon>Bacteria</taxon>
        <taxon>Bacillati</taxon>
        <taxon>Actinomycetota</taxon>
        <taxon>Actinomycetes</taxon>
        <taxon>Micrococcales</taxon>
        <taxon>Microbacteriaceae</taxon>
        <taxon>Microbacterium</taxon>
    </lineage>
</organism>